<accession>A0A7G8LLA7</accession>
<proteinExistence type="predicted"/>
<evidence type="ECO:0000313" key="1">
    <source>
        <dbReference type="EMBL" id="QNJ58029.1"/>
    </source>
</evidence>
<dbReference type="Proteomes" id="UP000515828">
    <property type="component" value="Segment"/>
</dbReference>
<organism evidence="1 2">
    <name type="scientific">Gordonia phage JKSyngboy</name>
    <dbReference type="NCBI Taxonomy" id="2762400"/>
    <lineage>
        <taxon>Viruses</taxon>
        <taxon>Duplodnaviria</taxon>
        <taxon>Heunggongvirae</taxon>
        <taxon>Uroviricota</taxon>
        <taxon>Caudoviricetes</taxon>
        <taxon>Stackebrandtviridae</taxon>
        <taxon>Schenleyvirinae</taxon>
        <taxon>Kroosvirus</taxon>
        <taxon>Kroosvirus jksyngboy</taxon>
    </lineage>
</organism>
<dbReference type="RefSeq" id="YP_010001682.1">
    <property type="nucleotide sequence ID" value="NC_053235.1"/>
</dbReference>
<keyword evidence="2" id="KW-1185">Reference proteome</keyword>
<dbReference type="EMBL" id="MT723937">
    <property type="protein sequence ID" value="QNJ58029.1"/>
    <property type="molecule type" value="Genomic_DNA"/>
</dbReference>
<dbReference type="KEGG" id="vg:63026188"/>
<gene>
    <name evidence="1" type="primary">55</name>
    <name evidence="1" type="ORF">SEA_JKSYNGBOY_55</name>
</gene>
<sequence>MTDQTNPRTPRDIAQLLTATIRESARGSDLAAVGSAATAAAILDLADAIRESNQPTITNVTADDCPAPDCLLVAGHDGDHDTTDLPSAPRAGWHTPTAHRYDLIHASEGGDPGALADVPDGSHEHGRAPAPPVMLPPVDGPGILAEVCGVAGPNGACRREPGHGGLHHDEYGGAYATGPDVVDPDGPQAGQWLVVRTGPNPAAFGAFRTADDAHTWATEHPDTVGTSLPTILPIIGPAS</sequence>
<name>A0A7G8LLA7_9CAUD</name>
<reference evidence="1 2" key="1">
    <citation type="submission" date="2020-07" db="EMBL/GenBank/DDBJ databases">
        <authorList>
            <person name="An P."/>
            <person name="Carson L.C."/>
            <person name="Croyle M.H."/>
            <person name="Gorske A.G."/>
            <person name="Han W."/>
            <person name="Keeley P.R."/>
            <person name="Lawrence Z.G."/>
            <person name="Roney M.P."/>
            <person name="Butela K.A."/>
            <person name="Garlena R.A."/>
            <person name="Russell D.A."/>
            <person name="Pope W.H."/>
            <person name="Jacobs-Sera D."/>
            <person name="Hatfull G.F."/>
        </authorList>
    </citation>
    <scope>NUCLEOTIDE SEQUENCE [LARGE SCALE GENOMIC DNA]</scope>
</reference>
<dbReference type="GeneID" id="63026188"/>
<evidence type="ECO:0000313" key="2">
    <source>
        <dbReference type="Proteomes" id="UP000515828"/>
    </source>
</evidence>
<protein>
    <submittedName>
        <fullName evidence="1">Uncharacterized protein</fullName>
    </submittedName>
</protein>